<comment type="caution">
    <text evidence="2">The sequence shown here is derived from an EMBL/GenBank/DDBJ whole genome shotgun (WGS) entry which is preliminary data.</text>
</comment>
<name>A0ABQ6IM99_9MICO</name>
<accession>A0ABQ6IM99</accession>
<gene>
    <name evidence="2" type="ORF">GCM10025883_10950</name>
</gene>
<proteinExistence type="predicted"/>
<feature type="compositionally biased region" description="Basic and acidic residues" evidence="1">
    <location>
        <begin position="12"/>
        <end position="25"/>
    </location>
</feature>
<feature type="region of interest" description="Disordered" evidence="1">
    <location>
        <begin position="1"/>
        <end position="47"/>
    </location>
</feature>
<evidence type="ECO:0000313" key="2">
    <source>
        <dbReference type="EMBL" id="GMA39050.1"/>
    </source>
</evidence>
<organism evidence="2 3">
    <name type="scientific">Mobilicoccus caccae</name>
    <dbReference type="NCBI Taxonomy" id="1859295"/>
    <lineage>
        <taxon>Bacteria</taxon>
        <taxon>Bacillati</taxon>
        <taxon>Actinomycetota</taxon>
        <taxon>Actinomycetes</taxon>
        <taxon>Micrococcales</taxon>
        <taxon>Dermatophilaceae</taxon>
        <taxon>Mobilicoccus</taxon>
    </lineage>
</organism>
<keyword evidence="3" id="KW-1185">Reference proteome</keyword>
<protein>
    <submittedName>
        <fullName evidence="2">Uncharacterized protein</fullName>
    </submittedName>
</protein>
<evidence type="ECO:0000313" key="3">
    <source>
        <dbReference type="Proteomes" id="UP001157126"/>
    </source>
</evidence>
<dbReference type="EMBL" id="BSUO01000001">
    <property type="protein sequence ID" value="GMA39050.1"/>
    <property type="molecule type" value="Genomic_DNA"/>
</dbReference>
<feature type="compositionally biased region" description="Basic and acidic residues" evidence="1">
    <location>
        <begin position="36"/>
        <end position="47"/>
    </location>
</feature>
<sequence>MRAPQDQGVDPGRLHRLEVLPRHPEQLVPTGDPGLDELHEPRTRAADDRDARCGGECVDVRAAAVGARRGDHADEFVAGGGRGPTHGRPDHLDDRHVVALTGIVQHRRAGRVARDDQRLDAAVDQGVQTLQRVPARLRDGPGTVGRPGRVAEVGDGFVGELVQHGASHREPPYPESKMPIGESCCTFAG</sequence>
<reference evidence="3" key="1">
    <citation type="journal article" date="2019" name="Int. J. Syst. Evol. Microbiol.">
        <title>The Global Catalogue of Microorganisms (GCM) 10K type strain sequencing project: providing services to taxonomists for standard genome sequencing and annotation.</title>
        <authorList>
            <consortium name="The Broad Institute Genomics Platform"/>
            <consortium name="The Broad Institute Genome Sequencing Center for Infectious Disease"/>
            <person name="Wu L."/>
            <person name="Ma J."/>
        </authorList>
    </citation>
    <scope>NUCLEOTIDE SEQUENCE [LARGE SCALE GENOMIC DNA]</scope>
    <source>
        <strain evidence="3">NBRC 113072</strain>
    </source>
</reference>
<evidence type="ECO:0000256" key="1">
    <source>
        <dbReference type="SAM" id="MobiDB-lite"/>
    </source>
</evidence>
<dbReference type="Proteomes" id="UP001157126">
    <property type="component" value="Unassembled WGS sequence"/>
</dbReference>